<dbReference type="GO" id="GO:0003677">
    <property type="term" value="F:DNA binding"/>
    <property type="evidence" value="ECO:0007669"/>
    <property type="project" value="InterPro"/>
</dbReference>
<gene>
    <name evidence="1" type="ORF">NCTC13307_01105</name>
</gene>
<dbReference type="RefSeq" id="WP_011860997.1">
    <property type="nucleotide sequence ID" value="NZ_BINB01000137.1"/>
</dbReference>
<protein>
    <submittedName>
        <fullName evidence="1">Phage recombination protein Bet</fullName>
    </submittedName>
</protein>
<name>A0A381I7G7_CLODI</name>
<proteinExistence type="predicted"/>
<evidence type="ECO:0000313" key="1">
    <source>
        <dbReference type="EMBL" id="SUY22253.1"/>
    </source>
</evidence>
<dbReference type="InterPro" id="IPR010183">
    <property type="entry name" value="Phage_lambda_Bet"/>
</dbReference>
<organism evidence="1">
    <name type="scientific">Clostridioides difficile</name>
    <name type="common">Peptoclostridium difficile</name>
    <dbReference type="NCBI Taxonomy" id="1496"/>
    <lineage>
        <taxon>Bacteria</taxon>
        <taxon>Bacillati</taxon>
        <taxon>Bacillota</taxon>
        <taxon>Clostridia</taxon>
        <taxon>Peptostreptococcales</taxon>
        <taxon>Peptostreptococcaceae</taxon>
        <taxon>Clostridioides</taxon>
    </lineage>
</organism>
<dbReference type="KEGG" id="pdf:CD630DERM_09170"/>
<dbReference type="EMBL" id="UFWD01000001">
    <property type="protein sequence ID" value="SUY22253.1"/>
    <property type="molecule type" value="Genomic_DNA"/>
</dbReference>
<reference evidence="1" key="1">
    <citation type="submission" date="2018-06" db="EMBL/GenBank/DDBJ databases">
        <authorList>
            <consortium name="Pathogen Informatics"/>
            <person name="Doyle S."/>
        </authorList>
    </citation>
    <scope>NUCLEOTIDE SEQUENCE</scope>
    <source>
        <strain evidence="1">NCTC13307</strain>
    </source>
</reference>
<dbReference type="InterPro" id="IPR018330">
    <property type="entry name" value="RecT_fam"/>
</dbReference>
<accession>A0A381I7G7</accession>
<dbReference type="Pfam" id="PF03837">
    <property type="entry name" value="RecT"/>
    <property type="match status" value="1"/>
</dbReference>
<dbReference type="NCBIfam" id="TIGR01913">
    <property type="entry name" value="bet_lambda"/>
    <property type="match status" value="1"/>
</dbReference>
<dbReference type="AlphaFoldDB" id="A0A381I7G7"/>
<sequence length="300" mass="34006">MNNKALELATCTLESGQILDYMTVKNYLVSGNGNVTDQEVLMFIELCKAQKLNPFIKEAYLIKFGNSPANIVVGKDVFVKRANKNPNFEGMKAGIVTVNKNGEIFEREGSLKLPQEELIGGWCEVSVRGMKFPIKSVVSLEEYSKSQATWKQMPCVMIRKCAIVTALREAFPEDLQGLYDSAEIKTVPDKLPQKPIEIGKASPSQKQGILKLASMKGLYDYENKKDTSKLEEFCKSNGFDLKELKFEEVDELIELLSEYEPKDDFIDAEFEEVKEDEVEVREEAENIDCQISMEDNMNFE</sequence>
<dbReference type="GO" id="GO:0006310">
    <property type="term" value="P:DNA recombination"/>
    <property type="evidence" value="ECO:0007669"/>
    <property type="project" value="InterPro"/>
</dbReference>